<dbReference type="EMBL" id="CAXAMN010022584">
    <property type="protein sequence ID" value="CAK9071011.1"/>
    <property type="molecule type" value="Genomic_DNA"/>
</dbReference>
<keyword evidence="4" id="KW-1185">Reference proteome</keyword>
<gene>
    <name evidence="3" type="ORF">CCMP2556_LOCUS34942</name>
</gene>
<feature type="transmembrane region" description="Helical" evidence="2">
    <location>
        <begin position="104"/>
        <end position="125"/>
    </location>
</feature>
<proteinExistence type="predicted"/>
<feature type="region of interest" description="Disordered" evidence="1">
    <location>
        <begin position="1"/>
        <end position="54"/>
    </location>
</feature>
<dbReference type="PANTHER" id="PTHR32385">
    <property type="entry name" value="MANNOSYL PHOSPHORYLINOSITOL CERAMIDE SYNTHASE"/>
    <property type="match status" value="1"/>
</dbReference>
<dbReference type="InterPro" id="IPR051706">
    <property type="entry name" value="Glycosyltransferase_domain"/>
</dbReference>
<dbReference type="PANTHER" id="PTHR32385:SF22">
    <property type="entry name" value="MANNOSYL PHOSPHORYLINOSITOL CERAMIDE SYNTHASE SUR1"/>
    <property type="match status" value="1"/>
</dbReference>
<feature type="compositionally biased region" description="Low complexity" evidence="1">
    <location>
        <begin position="329"/>
        <end position="347"/>
    </location>
</feature>
<comment type="caution">
    <text evidence="3">The sequence shown here is derived from an EMBL/GenBank/DDBJ whole genome shotgun (WGS) entry which is preliminary data.</text>
</comment>
<keyword evidence="2" id="KW-1133">Transmembrane helix</keyword>
<dbReference type="InterPro" id="IPR008441">
    <property type="entry name" value="AfumC-like_glycosyl_Trfase"/>
</dbReference>
<feature type="region of interest" description="Disordered" evidence="1">
    <location>
        <begin position="327"/>
        <end position="357"/>
    </location>
</feature>
<protein>
    <submittedName>
        <fullName evidence="3">Uncharacterized protein</fullName>
    </submittedName>
</protein>
<dbReference type="Proteomes" id="UP001642484">
    <property type="component" value="Unassembled WGS sequence"/>
</dbReference>
<feature type="compositionally biased region" description="Basic and acidic residues" evidence="1">
    <location>
        <begin position="32"/>
        <end position="41"/>
    </location>
</feature>
<dbReference type="Gene3D" id="3.90.550.20">
    <property type="match status" value="1"/>
</dbReference>
<organism evidence="3 4">
    <name type="scientific">Durusdinium trenchii</name>
    <dbReference type="NCBI Taxonomy" id="1381693"/>
    <lineage>
        <taxon>Eukaryota</taxon>
        <taxon>Sar</taxon>
        <taxon>Alveolata</taxon>
        <taxon>Dinophyceae</taxon>
        <taxon>Suessiales</taxon>
        <taxon>Symbiodiniaceae</taxon>
        <taxon>Durusdinium</taxon>
    </lineage>
</organism>
<keyword evidence="2" id="KW-0472">Membrane</keyword>
<dbReference type="InterPro" id="IPR029044">
    <property type="entry name" value="Nucleotide-diphossugar_trans"/>
</dbReference>
<sequence length="792" mass="89423">MASGSVPSDALPEGTGPTTDGPKEAEAQADGRNLETRKDQNDANTGVTDLPVKELASRDMASEVDVPLLNSTRELAADLEEGRKANSSNTGNSPEVVEDSKRPIFILASCMICVFFVLIVIFAYYPFSGDPWPWSEALRNQSWGNFTFDGDEPWEAGGKEFFGAGSCLAQGLDPLFLRLKEDLLAPHTEEDRESNVVFQGHPSTFAGLSVPQVVAKSVLGTIQFREATRFLFFHFSRRRCSILALFRWVLFKQENGGRIDGPFSTTPDLARRTLRQLTQSSRMSSAQGGKPLLTLGNPSAWGGIANSGETLLGILQNHSWGGFGLQNRSASNESSSASSASSGSSGSKKQRKPGELWGNSSEVFPLLGKGLCMRTTWSTSELIPKYNTWVTHQDVMQLFTPGDHAKCEADCQSKPWCTGFVTFGEGENAKCSMVWEDEGVPSAYDWNPAFKCYWRKRWHHNSVGVYAPPNRPVPKIIWTYWEDMKKVDWGHRIEATTQSFLDLCHRSWRKMNPDWKVHILNQYTVWDYISKKDLPEGFDNLMIQHRSDAIRLALIVKYGGVWIDATILLLKPLDSVIKEDQPSLRHFYVNGGTPNMPTIKTRYSRYSTDFHVENWFMAAPPQDPFMVRSMDCVRELHKYTDVKELSTYPWLFTKRQMGDLDGLGLWKYVATSACFFKVLDDDREITRWWLSPSVHRSNFMGHLSEAWFGYGNTHQVLVDLFYTHQPYVVKELTEGPLLLLKFTHDSRAALIDPITPMQIYGCWDTSWSATLKAIGLNTTDSCNEMKTRTWWG</sequence>
<keyword evidence="2" id="KW-0812">Transmembrane</keyword>
<dbReference type="Pfam" id="PF05704">
    <property type="entry name" value="Caps_synth"/>
    <property type="match status" value="1"/>
</dbReference>
<evidence type="ECO:0000256" key="2">
    <source>
        <dbReference type="SAM" id="Phobius"/>
    </source>
</evidence>
<name>A0ABP0P5G2_9DINO</name>
<evidence type="ECO:0000313" key="4">
    <source>
        <dbReference type="Proteomes" id="UP001642484"/>
    </source>
</evidence>
<dbReference type="SUPFAM" id="SSF53448">
    <property type="entry name" value="Nucleotide-diphospho-sugar transferases"/>
    <property type="match status" value="1"/>
</dbReference>
<accession>A0ABP0P5G2</accession>
<reference evidence="3 4" key="1">
    <citation type="submission" date="2024-02" db="EMBL/GenBank/DDBJ databases">
        <authorList>
            <person name="Chen Y."/>
            <person name="Shah S."/>
            <person name="Dougan E. K."/>
            <person name="Thang M."/>
            <person name="Chan C."/>
        </authorList>
    </citation>
    <scope>NUCLEOTIDE SEQUENCE [LARGE SCALE GENOMIC DNA]</scope>
</reference>
<evidence type="ECO:0000256" key="1">
    <source>
        <dbReference type="SAM" id="MobiDB-lite"/>
    </source>
</evidence>
<evidence type="ECO:0000313" key="3">
    <source>
        <dbReference type="EMBL" id="CAK9071011.1"/>
    </source>
</evidence>